<gene>
    <name evidence="2" type="ORF">SAMN04488559_10738</name>
</gene>
<dbReference type="EMBL" id="FOHA01000007">
    <property type="protein sequence ID" value="SER82857.1"/>
    <property type="molecule type" value="Genomic_DNA"/>
</dbReference>
<accession>A0A1H9SD07</accession>
<evidence type="ECO:0000313" key="3">
    <source>
        <dbReference type="Proteomes" id="UP000198948"/>
    </source>
</evidence>
<keyword evidence="3" id="KW-1185">Reference proteome</keyword>
<keyword evidence="1" id="KW-0732">Signal</keyword>
<protein>
    <submittedName>
        <fullName evidence="2">Uncharacterized protein</fullName>
    </submittedName>
</protein>
<dbReference type="OrthoDB" id="2973694at2"/>
<dbReference type="STRING" id="142588.SAMN04488559_10738"/>
<dbReference type="Proteomes" id="UP000198948">
    <property type="component" value="Unassembled WGS sequence"/>
</dbReference>
<reference evidence="2 3" key="1">
    <citation type="submission" date="2016-10" db="EMBL/GenBank/DDBJ databases">
        <authorList>
            <person name="de Groot N.N."/>
        </authorList>
    </citation>
    <scope>NUCLEOTIDE SEQUENCE [LARGE SCALE GENOMIC DNA]</scope>
    <source>
        <strain evidence="2 3">DSM 13760</strain>
    </source>
</reference>
<name>A0A1H9SD07_9LACT</name>
<evidence type="ECO:0000313" key="2">
    <source>
        <dbReference type="EMBL" id="SER82857.1"/>
    </source>
</evidence>
<dbReference type="RefSeq" id="WP_092651759.1">
    <property type="nucleotide sequence ID" value="NZ_FOHA01000007.1"/>
</dbReference>
<proteinExistence type="predicted"/>
<dbReference type="AlphaFoldDB" id="A0A1H9SD07"/>
<feature type="signal peptide" evidence="1">
    <location>
        <begin position="1"/>
        <end position="27"/>
    </location>
</feature>
<sequence>MKKRTRILMFLGMVTFSLTIWNSTVQAEEINTTSPSIEETTEELPVIIKEVNFENESVILDTGEEIYFDNKEEFDRIASNQMKRTPGYTYTRTVLKHEIKKNVWVGYCPGTPNWTKASQYTTGQSKSYSISVGIDFDGGRTNLSSSYSWSVNTTIPANSKSFSRLAFYADYDCKKIRFKEYEFMTGKSTGKYFDTKFLLETATYLKPVYK</sequence>
<feature type="chain" id="PRO_5011582866" evidence="1">
    <location>
        <begin position="28"/>
        <end position="210"/>
    </location>
</feature>
<organism evidence="2 3">
    <name type="scientific">Isobaculum melis</name>
    <dbReference type="NCBI Taxonomy" id="142588"/>
    <lineage>
        <taxon>Bacteria</taxon>
        <taxon>Bacillati</taxon>
        <taxon>Bacillota</taxon>
        <taxon>Bacilli</taxon>
        <taxon>Lactobacillales</taxon>
        <taxon>Carnobacteriaceae</taxon>
        <taxon>Isobaculum</taxon>
    </lineage>
</organism>
<evidence type="ECO:0000256" key="1">
    <source>
        <dbReference type="SAM" id="SignalP"/>
    </source>
</evidence>